<reference evidence="1 2" key="1">
    <citation type="journal article" date="2018" name="Front. Plant Sci.">
        <title>Red Clover (Trifolium pratense) and Zigzag Clover (T. medium) - A Picture of Genomic Similarities and Differences.</title>
        <authorList>
            <person name="Dluhosova J."/>
            <person name="Istvanek J."/>
            <person name="Nedelnik J."/>
            <person name="Repkova J."/>
        </authorList>
    </citation>
    <scope>NUCLEOTIDE SEQUENCE [LARGE SCALE GENOMIC DNA]</scope>
    <source>
        <strain evidence="2">cv. 10/8</strain>
        <tissue evidence="1">Leaf</tissue>
    </source>
</reference>
<comment type="caution">
    <text evidence="1">The sequence shown here is derived from an EMBL/GenBank/DDBJ whole genome shotgun (WGS) entry which is preliminary data.</text>
</comment>
<keyword evidence="1" id="KW-0560">Oxidoreductase</keyword>
<proteinExistence type="predicted"/>
<keyword evidence="1" id="KW-0223">Dioxygenase</keyword>
<dbReference type="EMBL" id="LXQA010029476">
    <property type="protein sequence ID" value="MCH95298.1"/>
    <property type="molecule type" value="Genomic_DNA"/>
</dbReference>
<accession>A0A392N8G8</accession>
<organism evidence="1 2">
    <name type="scientific">Trifolium medium</name>
    <dbReference type="NCBI Taxonomy" id="97028"/>
    <lineage>
        <taxon>Eukaryota</taxon>
        <taxon>Viridiplantae</taxon>
        <taxon>Streptophyta</taxon>
        <taxon>Embryophyta</taxon>
        <taxon>Tracheophyta</taxon>
        <taxon>Spermatophyta</taxon>
        <taxon>Magnoliopsida</taxon>
        <taxon>eudicotyledons</taxon>
        <taxon>Gunneridae</taxon>
        <taxon>Pentapetalae</taxon>
        <taxon>rosids</taxon>
        <taxon>fabids</taxon>
        <taxon>Fabales</taxon>
        <taxon>Fabaceae</taxon>
        <taxon>Papilionoideae</taxon>
        <taxon>50 kb inversion clade</taxon>
        <taxon>NPAAA clade</taxon>
        <taxon>Hologalegina</taxon>
        <taxon>IRL clade</taxon>
        <taxon>Trifolieae</taxon>
        <taxon>Trifolium</taxon>
    </lineage>
</organism>
<dbReference type="Proteomes" id="UP000265520">
    <property type="component" value="Unassembled WGS sequence"/>
</dbReference>
<evidence type="ECO:0000313" key="2">
    <source>
        <dbReference type="Proteomes" id="UP000265520"/>
    </source>
</evidence>
<name>A0A392N8G8_9FABA</name>
<evidence type="ECO:0000313" key="1">
    <source>
        <dbReference type="EMBL" id="MCH95298.1"/>
    </source>
</evidence>
<keyword evidence="2" id="KW-1185">Reference proteome</keyword>
<dbReference type="AlphaFoldDB" id="A0A392N8G8"/>
<feature type="non-terminal residue" evidence="1">
    <location>
        <position position="1"/>
    </location>
</feature>
<dbReference type="GO" id="GO:0051213">
    <property type="term" value="F:dioxygenase activity"/>
    <property type="evidence" value="ECO:0007669"/>
    <property type="project" value="UniProtKB-KW"/>
</dbReference>
<sequence>SNFAPVEELGESILVTCIQGRIPTDFTEGVYIRNGGNSF</sequence>
<protein>
    <submittedName>
        <fullName evidence="1">Carotenoid 910(9'10')-cleavage dioxygenase 1-like</fullName>
    </submittedName>
</protein>